<name>W5SZ33_9SPIR</name>
<gene>
    <name evidence="9" type="ORF">BCO_0115800</name>
</gene>
<evidence type="ECO:0000256" key="3">
    <source>
        <dbReference type="ARBA" id="ARBA00022729"/>
    </source>
</evidence>
<keyword evidence="3" id="KW-0732">Signal</keyword>
<dbReference type="HOGENOM" id="CLU_074301_0_0_12"/>
<evidence type="ECO:0000256" key="4">
    <source>
        <dbReference type="ARBA" id="ARBA00023136"/>
    </source>
</evidence>
<comment type="similarity">
    <text evidence="2">Belongs to the Multicopy lipoprotein (Mlp) family.</text>
</comment>
<keyword evidence="7 9" id="KW-0449">Lipoprotein</keyword>
<protein>
    <submittedName>
        <fullName evidence="9">Mlp lipoprotein family protein</fullName>
    </submittedName>
</protein>
<dbReference type="InterPro" id="IPR004983">
    <property type="entry name" value="Mlp"/>
</dbReference>
<evidence type="ECO:0000256" key="6">
    <source>
        <dbReference type="ARBA" id="ARBA00023237"/>
    </source>
</evidence>
<dbReference type="GO" id="GO:0009279">
    <property type="term" value="C:cell outer membrane"/>
    <property type="evidence" value="ECO:0007669"/>
    <property type="project" value="UniProtKB-SubCell"/>
</dbReference>
<comment type="function">
    <text evidence="8">An outer membrane protein that may participate in pathogenesis. Some human Lyme disease patients have antibodies against this protein. The Mlp proteins probably undergo intragenic recombination, generating new alleles.</text>
</comment>
<keyword evidence="6" id="KW-0998">Cell outer membrane</keyword>
<proteinExistence type="inferred from homology"/>
<organism evidence="9">
    <name type="scientific">Borrelia coriaceae ATCC 43381</name>
    <dbReference type="NCBI Taxonomy" id="1408429"/>
    <lineage>
        <taxon>Bacteria</taxon>
        <taxon>Pseudomonadati</taxon>
        <taxon>Spirochaetota</taxon>
        <taxon>Spirochaetia</taxon>
        <taxon>Spirochaetales</taxon>
        <taxon>Borreliaceae</taxon>
        <taxon>Borrelia</taxon>
    </lineage>
</organism>
<keyword evidence="5" id="KW-0564">Palmitate</keyword>
<geneLocation type="plasmid" evidence="9">
    <name>unnamed</name>
</geneLocation>
<evidence type="ECO:0000256" key="2">
    <source>
        <dbReference type="ARBA" id="ARBA00008380"/>
    </source>
</evidence>
<dbReference type="RefSeq" id="WP_025409070.1">
    <property type="nucleotide sequence ID" value="NZ_CP005798.1"/>
</dbReference>
<evidence type="ECO:0000256" key="8">
    <source>
        <dbReference type="ARBA" id="ARBA00046007"/>
    </source>
</evidence>
<evidence type="ECO:0000256" key="7">
    <source>
        <dbReference type="ARBA" id="ARBA00023288"/>
    </source>
</evidence>
<dbReference type="AlphaFoldDB" id="W5SZ33"/>
<evidence type="ECO:0000256" key="1">
    <source>
        <dbReference type="ARBA" id="ARBA00004459"/>
    </source>
</evidence>
<keyword evidence="4" id="KW-0472">Membrane</keyword>
<comment type="subcellular location">
    <subcellularLocation>
        <location evidence="1">Cell outer membrane</location>
        <topology evidence="1">Lipid-anchor</topology>
    </subcellularLocation>
</comment>
<keyword evidence="9" id="KW-0614">Plasmid</keyword>
<dbReference type="EMBL" id="CP005798">
    <property type="protein sequence ID" value="AHH11933.1"/>
    <property type="molecule type" value="Genomic_DNA"/>
</dbReference>
<sequence>MKIFIKLLVLCSTLFLYCCNEDTINGTSAKVMPPPHKLPRRELDNLQIKPPEQNEPKPDTLTADEKQKFDVLVNAFNKMIELKLFSDDALQKSQNFLNWLLSTDIPKQKELTNAFTLAYDFLKDKTSLQSNNLTITQFINNALTCNDIFECNPYEIPGRIQIFLSTLLRDTINASNTNEERFQSLKTALLAPSNHVSDLLEEERYERFIEIQLKNDNNRTQALNFLINVLPQDFLLHDMNIDIRPSILKEFFKLDDNGTIKSINDAKLKSILDHINTELNKCNGNETGKNNFRSRIKDYFLKAYQDNTLGATALNNFATAVLSDCQK</sequence>
<evidence type="ECO:0000313" key="9">
    <source>
        <dbReference type="EMBL" id="AHH11933.1"/>
    </source>
</evidence>
<evidence type="ECO:0000256" key="5">
    <source>
        <dbReference type="ARBA" id="ARBA00023139"/>
    </source>
</evidence>
<reference evidence="9" key="1">
    <citation type="submission" date="2013-04" db="EMBL/GenBank/DDBJ databases">
        <title>Comparative Genomics of Relapsing Fever Spirochetes.</title>
        <authorList>
            <person name="Schwan T.G."/>
            <person name="Raffel S.J."/>
            <person name="Porcella S.F."/>
            <person name="Martens C.A."/>
            <person name="Bruno D.P."/>
            <person name="Ricklefs S.M."/>
            <person name="Barbian K.B."/>
        </authorList>
    </citation>
    <scope>NUCLEOTIDE SEQUENCE</scope>
    <source>
        <strain evidence="9">Co53</strain>
        <plasmid evidence="9">unnamed</plasmid>
    </source>
</reference>
<accession>W5SZ33</accession>
<dbReference type="Pfam" id="PF03304">
    <property type="entry name" value="Mlp"/>
    <property type="match status" value="1"/>
</dbReference>